<dbReference type="InterPro" id="IPR000683">
    <property type="entry name" value="Gfo/Idh/MocA-like_OxRdtase_N"/>
</dbReference>
<dbReference type="InterPro" id="IPR036291">
    <property type="entry name" value="NAD(P)-bd_dom_sf"/>
</dbReference>
<evidence type="ECO:0000259" key="2">
    <source>
        <dbReference type="Pfam" id="PF22725"/>
    </source>
</evidence>
<dbReference type="Gene3D" id="3.30.360.10">
    <property type="entry name" value="Dihydrodipicolinate Reductase, domain 2"/>
    <property type="match status" value="1"/>
</dbReference>
<evidence type="ECO:0000259" key="1">
    <source>
        <dbReference type="Pfam" id="PF01408"/>
    </source>
</evidence>
<dbReference type="Pfam" id="PF22725">
    <property type="entry name" value="GFO_IDH_MocA_C3"/>
    <property type="match status" value="1"/>
</dbReference>
<dbReference type="PANTHER" id="PTHR43377">
    <property type="entry name" value="BILIVERDIN REDUCTASE A"/>
    <property type="match status" value="1"/>
</dbReference>
<name>A0ABT2TUI1_9FIRM</name>
<dbReference type="Proteomes" id="UP001652409">
    <property type="component" value="Unassembled WGS sequence"/>
</dbReference>
<dbReference type="EMBL" id="JAOQJL010000012">
    <property type="protein sequence ID" value="MCU6765257.1"/>
    <property type="molecule type" value="Genomic_DNA"/>
</dbReference>
<comment type="caution">
    <text evidence="3">The sequence shown here is derived from an EMBL/GenBank/DDBJ whole genome shotgun (WGS) entry which is preliminary data.</text>
</comment>
<feature type="domain" description="Gfo/Idh/MocA-like oxidoreductase N-terminal" evidence="1">
    <location>
        <begin position="5"/>
        <end position="120"/>
    </location>
</feature>
<organism evidence="3 4">
    <name type="scientific">Blautia ammoniilytica</name>
    <dbReference type="NCBI Taxonomy" id="2981782"/>
    <lineage>
        <taxon>Bacteria</taxon>
        <taxon>Bacillati</taxon>
        <taxon>Bacillota</taxon>
        <taxon>Clostridia</taxon>
        <taxon>Lachnospirales</taxon>
        <taxon>Lachnospiraceae</taxon>
        <taxon>Blautia</taxon>
    </lineage>
</organism>
<accession>A0ABT2TUI1</accession>
<dbReference type="InterPro" id="IPR055170">
    <property type="entry name" value="GFO_IDH_MocA-like_dom"/>
</dbReference>
<gene>
    <name evidence="3" type="ORF">OCV61_07480</name>
</gene>
<sequence>MKNKIKIGLIGCGRVAENHILAIKECEWAEIAAVSGGRHAQELGERIGVPVLSGDEICESSLVDALCILTPPEFHYIYAMKGIEAGKHVLVEKPVSFSDREIEEMSIAAKKNKVVCMPGHSYIYLPELIRMKRALEGKRLGVPAYVYLSEMYYMPKELAVKYTGPETDVLCHQLYLCLAFLGMPMRTTAFRTCIEGKENETDGAQVSVMLEYAQGTIVQIFVTWAAEDCSSEPWTFKIKIIGNKGCMSFSRRDFMEKTDVEYEQSLYQEMFNEEMKWFVEKCILEGKQPISTMEDAKKVCLLHKAIVKAINEKVVVEGL</sequence>
<evidence type="ECO:0000313" key="3">
    <source>
        <dbReference type="EMBL" id="MCU6765257.1"/>
    </source>
</evidence>
<dbReference type="SUPFAM" id="SSF51735">
    <property type="entry name" value="NAD(P)-binding Rossmann-fold domains"/>
    <property type="match status" value="1"/>
</dbReference>
<evidence type="ECO:0000313" key="4">
    <source>
        <dbReference type="Proteomes" id="UP001652409"/>
    </source>
</evidence>
<protein>
    <submittedName>
        <fullName evidence="3">Gfo/Idh/MocA family oxidoreductase</fullName>
    </submittedName>
</protein>
<keyword evidence="4" id="KW-1185">Reference proteome</keyword>
<dbReference type="Gene3D" id="3.40.50.720">
    <property type="entry name" value="NAD(P)-binding Rossmann-like Domain"/>
    <property type="match status" value="1"/>
</dbReference>
<dbReference type="SUPFAM" id="SSF55347">
    <property type="entry name" value="Glyceraldehyde-3-phosphate dehydrogenase-like, C-terminal domain"/>
    <property type="match status" value="1"/>
</dbReference>
<dbReference type="PANTHER" id="PTHR43377:SF1">
    <property type="entry name" value="BILIVERDIN REDUCTASE A"/>
    <property type="match status" value="1"/>
</dbReference>
<feature type="domain" description="GFO/IDH/MocA-like oxidoreductase" evidence="2">
    <location>
        <begin position="130"/>
        <end position="246"/>
    </location>
</feature>
<reference evidence="3 4" key="1">
    <citation type="journal article" date="2021" name="ISME Commun">
        <title>Automated analysis of genomic sequences facilitates high-throughput and comprehensive description of bacteria.</title>
        <authorList>
            <person name="Hitch T.C.A."/>
        </authorList>
    </citation>
    <scope>NUCLEOTIDE SEQUENCE [LARGE SCALE GENOMIC DNA]</scope>
    <source>
        <strain evidence="3 4">Sanger_23</strain>
    </source>
</reference>
<dbReference type="InterPro" id="IPR051450">
    <property type="entry name" value="Gfo/Idh/MocA_Oxidoreductases"/>
</dbReference>
<dbReference type="RefSeq" id="WP_158421291.1">
    <property type="nucleotide sequence ID" value="NZ_JAOQJL010000012.1"/>
</dbReference>
<proteinExistence type="predicted"/>
<dbReference type="Pfam" id="PF01408">
    <property type="entry name" value="GFO_IDH_MocA"/>
    <property type="match status" value="1"/>
</dbReference>